<evidence type="ECO:0000256" key="5">
    <source>
        <dbReference type="SAM" id="MobiDB-lite"/>
    </source>
</evidence>
<gene>
    <name evidence="7" type="primary">g380</name>
    <name evidence="7" type="ORF">VP750_LOCUS332</name>
</gene>
<dbReference type="SMART" id="SM00233">
    <property type="entry name" value="PH"/>
    <property type="match status" value="1"/>
</dbReference>
<comment type="caution">
    <text evidence="7">The sequence shown here is derived from an EMBL/GenBank/DDBJ whole genome shotgun (WGS) entry which is preliminary data.</text>
</comment>
<keyword evidence="8" id="KW-1185">Reference proteome</keyword>
<proteinExistence type="predicted"/>
<evidence type="ECO:0000256" key="3">
    <source>
        <dbReference type="ARBA" id="ARBA00023055"/>
    </source>
</evidence>
<keyword evidence="4" id="KW-0446">Lipid-binding</keyword>
<dbReference type="Proteomes" id="UP001497392">
    <property type="component" value="Unassembled WGS sequence"/>
</dbReference>
<dbReference type="Gene3D" id="3.30.70.3490">
    <property type="match status" value="1"/>
</dbReference>
<dbReference type="EMBL" id="CAXHTA020000001">
    <property type="protein sequence ID" value="CAL5218673.1"/>
    <property type="molecule type" value="Genomic_DNA"/>
</dbReference>
<reference evidence="7 8" key="1">
    <citation type="submission" date="2024-06" db="EMBL/GenBank/DDBJ databases">
        <authorList>
            <person name="Kraege A."/>
            <person name="Thomma B."/>
        </authorList>
    </citation>
    <scope>NUCLEOTIDE SEQUENCE [LARGE SCALE GENOMIC DNA]</scope>
</reference>
<dbReference type="PANTHER" id="PTHR10972">
    <property type="entry name" value="OXYSTEROL-BINDING PROTEIN-RELATED"/>
    <property type="match status" value="1"/>
</dbReference>
<evidence type="ECO:0000313" key="7">
    <source>
        <dbReference type="EMBL" id="CAL5218673.1"/>
    </source>
</evidence>
<evidence type="ECO:0000256" key="1">
    <source>
        <dbReference type="ARBA" id="ARBA00003361"/>
    </source>
</evidence>
<dbReference type="Gene3D" id="2.30.29.30">
    <property type="entry name" value="Pleckstrin-homology domain (PH domain)/Phosphotyrosine-binding domain (PTB)"/>
    <property type="match status" value="1"/>
</dbReference>
<evidence type="ECO:0000259" key="6">
    <source>
        <dbReference type="PROSITE" id="PS50003"/>
    </source>
</evidence>
<name>A0ABP1FFK3_9CHLO</name>
<feature type="compositionally biased region" description="Basic and acidic residues" evidence="5">
    <location>
        <begin position="391"/>
        <end position="401"/>
    </location>
</feature>
<feature type="compositionally biased region" description="Polar residues" evidence="5">
    <location>
        <begin position="341"/>
        <end position="352"/>
    </location>
</feature>
<accession>A0ABP1FFK3</accession>
<organism evidence="7 8">
    <name type="scientific">Coccomyxa viridis</name>
    <dbReference type="NCBI Taxonomy" id="1274662"/>
    <lineage>
        <taxon>Eukaryota</taxon>
        <taxon>Viridiplantae</taxon>
        <taxon>Chlorophyta</taxon>
        <taxon>core chlorophytes</taxon>
        <taxon>Trebouxiophyceae</taxon>
        <taxon>Trebouxiophyceae incertae sedis</taxon>
        <taxon>Coccomyxaceae</taxon>
        <taxon>Coccomyxa</taxon>
    </lineage>
</organism>
<dbReference type="SUPFAM" id="SSF144000">
    <property type="entry name" value="Oxysterol-binding protein-like"/>
    <property type="match status" value="1"/>
</dbReference>
<comment type="function">
    <text evidence="1">May be involved in the transport of sterols.</text>
</comment>
<evidence type="ECO:0000256" key="2">
    <source>
        <dbReference type="ARBA" id="ARBA00022448"/>
    </source>
</evidence>
<feature type="region of interest" description="Disordered" evidence="5">
    <location>
        <begin position="341"/>
        <end position="401"/>
    </location>
</feature>
<dbReference type="PANTHER" id="PTHR10972:SF96">
    <property type="entry name" value="OXYSTEROL-BINDING PROTEIN-RELATED PROTEIN 1A-RELATED"/>
    <property type="match status" value="1"/>
</dbReference>
<keyword evidence="3" id="KW-0445">Lipid transport</keyword>
<evidence type="ECO:0000256" key="4">
    <source>
        <dbReference type="ARBA" id="ARBA00023121"/>
    </source>
</evidence>
<dbReference type="Pfam" id="PF01237">
    <property type="entry name" value="Oxysterol_BP"/>
    <property type="match status" value="1"/>
</dbReference>
<dbReference type="PROSITE" id="PS50003">
    <property type="entry name" value="PH_DOMAIN"/>
    <property type="match status" value="1"/>
</dbReference>
<dbReference type="SUPFAM" id="SSF50729">
    <property type="entry name" value="PH domain-like"/>
    <property type="match status" value="1"/>
</dbReference>
<feature type="domain" description="PH" evidence="6">
    <location>
        <begin position="28"/>
        <end position="170"/>
    </location>
</feature>
<sequence>MQFSPKTENEALQDAMAKPDLDPHPLYNQVLAGVLVKYVNFGKGWRHRLFVLQDGVLRYYKVFGETRVNVHALFEQLRREGDLTLVGAEAAISENKWKRMQYGNGLSSPAGSLKDIQPQAEIHLQVSKIAESGTDYRKFYINNGQKIMRLRAETKEDRWVWVDALNKAKAAWDDGSRGPETPLASPPVTQARIVKGDNSFLLDLEGVFEKLKEKGASQDVSLYVEDLLVQQHQRYHNFMTAEADKRRRLLEHVQKLQNDKRQLETAMVVESRLQMKQKGLSKRSLGDTEDSYLASEGGTDHEGSDTDEDESSSPRAESTSGEEEDDDNEDVFYDATEMARSNSLQASRSGSMSLPAFEGDSACEGDREKAKVSKGEDDVPEWLKQELPPPPRRERLPPPKQREKSVSLWSIIKECVGKDLSRVCLPVYFNEPLSSLQRIAEEMEYSELLDEAAQSPAGSIERFLLVAAFAVSGYSSTAGRTVKPFNPLLGETYELVHAEKGFRAIVEKVVHHPTVLAAYGEGRKWTFEGDAEVKSKFWGRSIELTPVGILKLTFHDGEAFTWSKVVSSIHNLIIGKIYVDHGGVMRITSSATGMVCKLKFKEQGLLSRHEAHEVKGYFEQQSGERIAFPSLAGKWDDAMTAVLADGTSRLLWRKADPPPDPTRYNLTRWAIQLNEITPGLKEKLAPTDCRLRPDQHHLELGEYDQANDEKLRLETKQRAARKAAERGDPIRPRWFTPVKGATIGQQQAYKYHGGYFESRAKGEWPNVRDIFGPNIVGSNGDSLPNSPKKA</sequence>
<evidence type="ECO:0000313" key="8">
    <source>
        <dbReference type="Proteomes" id="UP001497392"/>
    </source>
</evidence>
<protein>
    <submittedName>
        <fullName evidence="7">G380 protein</fullName>
    </submittedName>
</protein>
<keyword evidence="2" id="KW-0813">Transport</keyword>
<dbReference type="InterPro" id="IPR000648">
    <property type="entry name" value="Oxysterol-bd"/>
</dbReference>
<dbReference type="Gene3D" id="2.40.160.120">
    <property type="match status" value="1"/>
</dbReference>
<dbReference type="InterPro" id="IPR001849">
    <property type="entry name" value="PH_domain"/>
</dbReference>
<dbReference type="InterPro" id="IPR037239">
    <property type="entry name" value="OSBP_sf"/>
</dbReference>
<dbReference type="InterPro" id="IPR011993">
    <property type="entry name" value="PH-like_dom_sf"/>
</dbReference>
<feature type="region of interest" description="Disordered" evidence="5">
    <location>
        <begin position="274"/>
        <end position="328"/>
    </location>
</feature>
<feature type="compositionally biased region" description="Basic and acidic residues" evidence="5">
    <location>
        <begin position="364"/>
        <end position="384"/>
    </location>
</feature>